<dbReference type="RefSeq" id="WP_126600310.1">
    <property type="nucleotide sequence ID" value="NZ_LR134510.1"/>
</dbReference>
<evidence type="ECO:0000256" key="10">
    <source>
        <dbReference type="ARBA" id="ARBA00022827"/>
    </source>
</evidence>
<evidence type="ECO:0000256" key="9">
    <source>
        <dbReference type="ARBA" id="ARBA00022777"/>
    </source>
</evidence>
<evidence type="ECO:0000313" key="17">
    <source>
        <dbReference type="EMBL" id="VEJ09960.1"/>
    </source>
</evidence>
<evidence type="ECO:0000259" key="16">
    <source>
        <dbReference type="SMART" id="SM00904"/>
    </source>
</evidence>
<name>A0A448TVK7_9PAST</name>
<dbReference type="EC" id="2.7.1.26" evidence="15"/>
<dbReference type="NCBIfam" id="NF004163">
    <property type="entry name" value="PRK05627.1-6"/>
    <property type="match status" value="1"/>
</dbReference>
<evidence type="ECO:0000256" key="6">
    <source>
        <dbReference type="ARBA" id="ARBA00022679"/>
    </source>
</evidence>
<proteinExistence type="inferred from homology"/>
<comment type="catalytic activity">
    <reaction evidence="13 15">
        <text>riboflavin + ATP = FMN + ADP + H(+)</text>
        <dbReference type="Rhea" id="RHEA:14357"/>
        <dbReference type="ChEBI" id="CHEBI:15378"/>
        <dbReference type="ChEBI" id="CHEBI:30616"/>
        <dbReference type="ChEBI" id="CHEBI:57986"/>
        <dbReference type="ChEBI" id="CHEBI:58210"/>
        <dbReference type="ChEBI" id="CHEBI:456216"/>
        <dbReference type="EC" id="2.7.1.26"/>
    </reaction>
</comment>
<keyword evidence="8 15" id="KW-0547">Nucleotide-binding</keyword>
<evidence type="ECO:0000256" key="15">
    <source>
        <dbReference type="PIRNR" id="PIRNR004491"/>
    </source>
</evidence>
<dbReference type="EC" id="2.7.7.2" evidence="15"/>
<dbReference type="EMBL" id="LR134510">
    <property type="protein sequence ID" value="VEJ09960.1"/>
    <property type="molecule type" value="Genomic_DNA"/>
</dbReference>
<protein>
    <recommendedName>
        <fullName evidence="15">Riboflavin biosynthesis protein</fullName>
    </recommendedName>
    <domain>
        <recommendedName>
            <fullName evidence="15">Riboflavin kinase</fullName>
            <ecNumber evidence="15">2.7.1.26</ecNumber>
        </recommendedName>
        <alternativeName>
            <fullName evidence="15">Flavokinase</fullName>
        </alternativeName>
    </domain>
    <domain>
        <recommendedName>
            <fullName evidence="15">FMN adenylyltransferase</fullName>
            <ecNumber evidence="15">2.7.7.2</ecNumber>
        </recommendedName>
        <alternativeName>
            <fullName evidence="15">FAD pyrophosphorylase</fullName>
        </alternativeName>
        <alternativeName>
            <fullName evidence="15">FAD synthase</fullName>
        </alternativeName>
    </domain>
</protein>
<dbReference type="NCBIfam" id="NF004160">
    <property type="entry name" value="PRK05627.1-3"/>
    <property type="match status" value="1"/>
</dbReference>
<dbReference type="PIRSF" id="PIRSF004491">
    <property type="entry name" value="FAD_Synth"/>
    <property type="match status" value="1"/>
</dbReference>
<keyword evidence="9 15" id="KW-0418">Kinase</keyword>
<dbReference type="GO" id="GO:0006747">
    <property type="term" value="P:FAD biosynthetic process"/>
    <property type="evidence" value="ECO:0007669"/>
    <property type="project" value="UniProtKB-UniRule"/>
</dbReference>
<dbReference type="AlphaFoldDB" id="A0A448TVK7"/>
<dbReference type="SUPFAM" id="SSF82114">
    <property type="entry name" value="Riboflavin kinase-like"/>
    <property type="match status" value="1"/>
</dbReference>
<keyword evidence="4 15" id="KW-0285">Flavoprotein</keyword>
<evidence type="ECO:0000256" key="13">
    <source>
        <dbReference type="ARBA" id="ARBA00047880"/>
    </source>
</evidence>
<comment type="similarity">
    <text evidence="15">Belongs to the ribF family.</text>
</comment>
<evidence type="ECO:0000256" key="8">
    <source>
        <dbReference type="ARBA" id="ARBA00022741"/>
    </source>
</evidence>
<keyword evidence="7 15" id="KW-0548">Nucleotidyltransferase</keyword>
<dbReference type="GO" id="GO:0005524">
    <property type="term" value="F:ATP binding"/>
    <property type="evidence" value="ECO:0007669"/>
    <property type="project" value="UniProtKB-UniRule"/>
</dbReference>
<evidence type="ECO:0000256" key="2">
    <source>
        <dbReference type="ARBA" id="ARBA00004726"/>
    </source>
</evidence>
<dbReference type="UniPathway" id="UPA00277">
    <property type="reaction ID" value="UER00407"/>
</dbReference>
<dbReference type="GO" id="GO:0008531">
    <property type="term" value="F:riboflavin kinase activity"/>
    <property type="evidence" value="ECO:0007669"/>
    <property type="project" value="UniProtKB-UniRule"/>
</dbReference>
<reference evidence="17 18" key="1">
    <citation type="submission" date="2018-12" db="EMBL/GenBank/DDBJ databases">
        <authorList>
            <consortium name="Pathogen Informatics"/>
        </authorList>
    </citation>
    <scope>NUCLEOTIDE SEQUENCE [LARGE SCALE GENOMIC DNA]</scope>
    <source>
        <strain evidence="17 18">NCTC12871</strain>
    </source>
</reference>
<dbReference type="OrthoDB" id="9803667at2"/>
<dbReference type="NCBIfam" id="TIGR00083">
    <property type="entry name" value="ribF"/>
    <property type="match status" value="1"/>
</dbReference>
<keyword evidence="18" id="KW-1185">Reference proteome</keyword>
<dbReference type="GO" id="GO:0009398">
    <property type="term" value="P:FMN biosynthetic process"/>
    <property type="evidence" value="ECO:0007669"/>
    <property type="project" value="UniProtKB-UniRule"/>
</dbReference>
<dbReference type="UniPathway" id="UPA00276">
    <property type="reaction ID" value="UER00406"/>
</dbReference>
<evidence type="ECO:0000256" key="12">
    <source>
        <dbReference type="ARBA" id="ARBA00023268"/>
    </source>
</evidence>
<dbReference type="SMART" id="SM00904">
    <property type="entry name" value="Flavokinase"/>
    <property type="match status" value="1"/>
</dbReference>
<feature type="domain" description="Riboflavin kinase" evidence="16">
    <location>
        <begin position="184"/>
        <end position="308"/>
    </location>
</feature>
<dbReference type="NCBIfam" id="NF004162">
    <property type="entry name" value="PRK05627.1-5"/>
    <property type="match status" value="1"/>
</dbReference>
<evidence type="ECO:0000256" key="7">
    <source>
        <dbReference type="ARBA" id="ARBA00022695"/>
    </source>
</evidence>
<dbReference type="Pfam" id="PF01687">
    <property type="entry name" value="Flavokinase"/>
    <property type="match status" value="1"/>
</dbReference>
<comment type="function">
    <text evidence="1">Catalyzes the phosphorylation of riboflavin to FMN followed by the adenylation of FMN to FAD.</text>
</comment>
<dbReference type="InterPro" id="IPR015865">
    <property type="entry name" value="Riboflavin_kinase_bac/euk"/>
</dbReference>
<evidence type="ECO:0000256" key="14">
    <source>
        <dbReference type="ARBA" id="ARBA00049494"/>
    </source>
</evidence>
<evidence type="ECO:0000313" key="18">
    <source>
        <dbReference type="Proteomes" id="UP000279799"/>
    </source>
</evidence>
<dbReference type="GO" id="GO:0009231">
    <property type="term" value="P:riboflavin biosynthetic process"/>
    <property type="evidence" value="ECO:0007669"/>
    <property type="project" value="InterPro"/>
</dbReference>
<dbReference type="SUPFAM" id="SSF52374">
    <property type="entry name" value="Nucleotidylyl transferase"/>
    <property type="match status" value="1"/>
</dbReference>
<keyword evidence="6 15" id="KW-0808">Transferase</keyword>
<dbReference type="KEGG" id="adp:NCTC12871_01451"/>
<comment type="pathway">
    <text evidence="2 15">Cofactor biosynthesis; FAD biosynthesis; FAD from FMN: step 1/1.</text>
</comment>
<gene>
    <name evidence="17" type="primary">ribF</name>
    <name evidence="17" type="ORF">NCTC12871_01451</name>
</gene>
<dbReference type="InterPro" id="IPR002606">
    <property type="entry name" value="Riboflavin_kinase_bac"/>
</dbReference>
<dbReference type="FunFam" id="3.40.50.620:FF:000021">
    <property type="entry name" value="Riboflavin biosynthesis protein"/>
    <property type="match status" value="1"/>
</dbReference>
<dbReference type="InterPro" id="IPR023468">
    <property type="entry name" value="Riboflavin_kinase"/>
</dbReference>
<dbReference type="InterPro" id="IPR015864">
    <property type="entry name" value="FAD_synthase"/>
</dbReference>
<evidence type="ECO:0000256" key="5">
    <source>
        <dbReference type="ARBA" id="ARBA00022643"/>
    </source>
</evidence>
<dbReference type="Proteomes" id="UP000279799">
    <property type="component" value="Chromosome"/>
</dbReference>
<dbReference type="Gene3D" id="3.40.50.620">
    <property type="entry name" value="HUPs"/>
    <property type="match status" value="1"/>
</dbReference>
<dbReference type="InterPro" id="IPR014729">
    <property type="entry name" value="Rossmann-like_a/b/a_fold"/>
</dbReference>
<evidence type="ECO:0000256" key="3">
    <source>
        <dbReference type="ARBA" id="ARBA00005201"/>
    </source>
</evidence>
<keyword evidence="10 15" id="KW-0274">FAD</keyword>
<dbReference type="CDD" id="cd02064">
    <property type="entry name" value="FAD_synthetase_N"/>
    <property type="match status" value="1"/>
</dbReference>
<evidence type="ECO:0000256" key="11">
    <source>
        <dbReference type="ARBA" id="ARBA00022840"/>
    </source>
</evidence>
<organism evidence="17 18">
    <name type="scientific">Actinobacillus delphinicola</name>
    <dbReference type="NCBI Taxonomy" id="51161"/>
    <lineage>
        <taxon>Bacteria</taxon>
        <taxon>Pseudomonadati</taxon>
        <taxon>Pseudomonadota</taxon>
        <taxon>Gammaproteobacteria</taxon>
        <taxon>Pasteurellales</taxon>
        <taxon>Pasteurellaceae</taxon>
        <taxon>Actinobacillus</taxon>
    </lineage>
</organism>
<evidence type="ECO:0000256" key="4">
    <source>
        <dbReference type="ARBA" id="ARBA00022630"/>
    </source>
</evidence>
<dbReference type="Gene3D" id="2.40.30.30">
    <property type="entry name" value="Riboflavin kinase-like"/>
    <property type="match status" value="1"/>
</dbReference>
<comment type="pathway">
    <text evidence="3 15">Cofactor biosynthesis; FMN biosynthesis; FMN from riboflavin (ATP route): step 1/1.</text>
</comment>
<dbReference type="Pfam" id="PF06574">
    <property type="entry name" value="FAD_syn"/>
    <property type="match status" value="1"/>
</dbReference>
<accession>A0A448TVK7</accession>
<dbReference type="PANTHER" id="PTHR22749:SF6">
    <property type="entry name" value="RIBOFLAVIN KINASE"/>
    <property type="match status" value="1"/>
</dbReference>
<keyword evidence="12" id="KW-0511">Multifunctional enzyme</keyword>
<comment type="catalytic activity">
    <reaction evidence="14 15">
        <text>FMN + ATP + H(+) = FAD + diphosphate</text>
        <dbReference type="Rhea" id="RHEA:17237"/>
        <dbReference type="ChEBI" id="CHEBI:15378"/>
        <dbReference type="ChEBI" id="CHEBI:30616"/>
        <dbReference type="ChEBI" id="CHEBI:33019"/>
        <dbReference type="ChEBI" id="CHEBI:57692"/>
        <dbReference type="ChEBI" id="CHEBI:58210"/>
        <dbReference type="EC" id="2.7.7.2"/>
    </reaction>
</comment>
<keyword evidence="11 15" id="KW-0067">ATP-binding</keyword>
<evidence type="ECO:0000256" key="1">
    <source>
        <dbReference type="ARBA" id="ARBA00002121"/>
    </source>
</evidence>
<dbReference type="NCBIfam" id="NF004159">
    <property type="entry name" value="PRK05627.1-2"/>
    <property type="match status" value="1"/>
</dbReference>
<dbReference type="GO" id="GO:0003919">
    <property type="term" value="F:FMN adenylyltransferase activity"/>
    <property type="evidence" value="ECO:0007669"/>
    <property type="project" value="UniProtKB-UniRule"/>
</dbReference>
<dbReference type="InterPro" id="IPR023465">
    <property type="entry name" value="Riboflavin_kinase_dom_sf"/>
</dbReference>
<dbReference type="PANTHER" id="PTHR22749">
    <property type="entry name" value="RIBOFLAVIN KINASE/FMN ADENYLYLTRANSFERASE"/>
    <property type="match status" value="1"/>
</dbReference>
<sequence length="311" mass="35353">MKLYRGIHQLEHAFPQGCALTIGNFDGVHLGHQSVIAHLKQEAQKRHLPAVVMLFEPQANEYFGGDNAPARLMRLRDKLHYLKEADVDAVICIKFNHAFAELSASDFIQQILLDKLHIKFLSVGDDFRFGANRQGDFHLLQNFAEKYHFTVEKNPTFAVNEERISSTAIRRIIAESDFVQAEKLLDKPFIIRGRVIHGQQLGRTLNVPTANIRLHRQVCPVKGVFAVNVHLENGKTYQGVANLGTRPSVKGKDQLLEVHLFDFKGDLYGQRIEVTFCKKLRDEVKFPSLDALKTQIHTDITTAKAYFNTLK</sequence>
<keyword evidence="5 15" id="KW-0288">FMN</keyword>